<dbReference type="PANTHER" id="PTHR35332:SF2">
    <property type="entry name" value="REGULATION OF ENOLASE PROTEIN 1"/>
    <property type="match status" value="1"/>
</dbReference>
<dbReference type="SUPFAM" id="SSF49899">
    <property type="entry name" value="Concanavalin A-like lectins/glucanases"/>
    <property type="match status" value="1"/>
</dbReference>
<dbReference type="EMBL" id="CAFBLH010000001">
    <property type="protein sequence ID" value="CAB4855554.1"/>
    <property type="molecule type" value="Genomic_DNA"/>
</dbReference>
<dbReference type="InterPro" id="IPR013320">
    <property type="entry name" value="ConA-like_dom_sf"/>
</dbReference>
<proteinExistence type="predicted"/>
<protein>
    <submittedName>
        <fullName evidence="1">Unannotated protein</fullName>
    </submittedName>
</protein>
<name>A0A6J7CF37_9ZZZZ</name>
<dbReference type="AlphaFoldDB" id="A0A6J7CF37"/>
<sequence length="193" mass="21453">MNSRSLSWTSGNWSRDPVSLENNEGHLLVKAAEGSDWWRNTSYNFVHDDGHALLRSFDDGTAMEVTFRLNYTQNFDQCGIFVYADEENWTKASVEQSDGTPQLGAVVTINNSDWSTAPVSEWFGKLVTIRASRQGNALTIRAKSDGDFQMVRVAPLNENLLWQAGPYLCAPTGPNLIGEFTSWTIGDADSSLH</sequence>
<reference evidence="1" key="1">
    <citation type="submission" date="2020-05" db="EMBL/GenBank/DDBJ databases">
        <authorList>
            <person name="Chiriac C."/>
            <person name="Salcher M."/>
            <person name="Ghai R."/>
            <person name="Kavagutti S V."/>
        </authorList>
    </citation>
    <scope>NUCLEOTIDE SEQUENCE</scope>
</reference>
<evidence type="ECO:0000313" key="1">
    <source>
        <dbReference type="EMBL" id="CAB4855554.1"/>
    </source>
</evidence>
<organism evidence="1">
    <name type="scientific">freshwater metagenome</name>
    <dbReference type="NCBI Taxonomy" id="449393"/>
    <lineage>
        <taxon>unclassified sequences</taxon>
        <taxon>metagenomes</taxon>
        <taxon>ecological metagenomes</taxon>
    </lineage>
</organism>
<accession>A0A6J7CF37</accession>
<dbReference type="Gene3D" id="2.60.120.200">
    <property type="match status" value="1"/>
</dbReference>
<dbReference type="PANTHER" id="PTHR35332">
    <property type="entry name" value="REGULATION OF ENOLASE PROTEIN 1"/>
    <property type="match status" value="1"/>
</dbReference>
<gene>
    <name evidence="1" type="ORF">UFOPK3342_00076</name>
</gene>
<dbReference type="InterPro" id="IPR009784">
    <property type="entry name" value="DUF1349"/>
</dbReference>
<dbReference type="Pfam" id="PF07081">
    <property type="entry name" value="DUF1349"/>
    <property type="match status" value="1"/>
</dbReference>